<reference evidence="7" key="2">
    <citation type="submission" date="2015-06" db="UniProtKB">
        <authorList>
            <consortium name="EnsemblMetazoa"/>
        </authorList>
    </citation>
    <scope>IDENTIFICATION</scope>
</reference>
<dbReference type="HOGENOM" id="CLU_1002308_0_0_1"/>
<evidence type="ECO:0000256" key="5">
    <source>
        <dbReference type="SAM" id="Phobius"/>
    </source>
</evidence>
<evidence type="ECO:0000256" key="3">
    <source>
        <dbReference type="ARBA" id="ARBA00022989"/>
    </source>
</evidence>
<feature type="transmembrane region" description="Helical" evidence="5">
    <location>
        <begin position="200"/>
        <end position="218"/>
    </location>
</feature>
<dbReference type="eggNOG" id="KOG4564">
    <property type="taxonomic scope" value="Eukaryota"/>
</dbReference>
<dbReference type="GO" id="GO:0007166">
    <property type="term" value="P:cell surface receptor signaling pathway"/>
    <property type="evidence" value="ECO:0007669"/>
    <property type="project" value="InterPro"/>
</dbReference>
<keyword evidence="4 5" id="KW-0472">Membrane</keyword>
<dbReference type="PANTHER" id="PTHR45620">
    <property type="entry name" value="PDF RECEPTOR-LIKE PROTEIN-RELATED"/>
    <property type="match status" value="1"/>
</dbReference>
<keyword evidence="2 5" id="KW-0812">Transmembrane</keyword>
<dbReference type="Pfam" id="PF00002">
    <property type="entry name" value="7tm_2"/>
    <property type="match status" value="1"/>
</dbReference>
<feature type="transmembrane region" description="Helical" evidence="5">
    <location>
        <begin position="157"/>
        <end position="179"/>
    </location>
</feature>
<feature type="transmembrane region" description="Helical" evidence="5">
    <location>
        <begin position="82"/>
        <end position="102"/>
    </location>
</feature>
<evidence type="ECO:0000313" key="7">
    <source>
        <dbReference type="EnsemblMetazoa" id="tetur317g00010.1"/>
    </source>
</evidence>
<dbReference type="AlphaFoldDB" id="T1L101"/>
<accession>T1L101</accession>
<dbReference type="GO" id="GO:0008528">
    <property type="term" value="F:G protein-coupled peptide receptor activity"/>
    <property type="evidence" value="ECO:0007669"/>
    <property type="project" value="TreeGrafter"/>
</dbReference>
<evidence type="ECO:0000256" key="4">
    <source>
        <dbReference type="ARBA" id="ARBA00023136"/>
    </source>
</evidence>
<dbReference type="STRING" id="32264.T1L101"/>
<dbReference type="InterPro" id="IPR050332">
    <property type="entry name" value="GPCR_2"/>
</dbReference>
<dbReference type="PANTHER" id="PTHR45620:SF15">
    <property type="entry name" value="DIURETIC HORMONE 44 RECEPTOR 1-RELATED"/>
    <property type="match status" value="1"/>
</dbReference>
<name>T1L101_TETUR</name>
<organism evidence="7 8">
    <name type="scientific">Tetranychus urticae</name>
    <name type="common">Two-spotted spider mite</name>
    <dbReference type="NCBI Taxonomy" id="32264"/>
    <lineage>
        <taxon>Eukaryota</taxon>
        <taxon>Metazoa</taxon>
        <taxon>Ecdysozoa</taxon>
        <taxon>Arthropoda</taxon>
        <taxon>Chelicerata</taxon>
        <taxon>Arachnida</taxon>
        <taxon>Acari</taxon>
        <taxon>Acariformes</taxon>
        <taxon>Trombidiformes</taxon>
        <taxon>Prostigmata</taxon>
        <taxon>Eleutherengona</taxon>
        <taxon>Raphignathae</taxon>
        <taxon>Tetranychoidea</taxon>
        <taxon>Tetranychidae</taxon>
        <taxon>Tetranychus</taxon>
    </lineage>
</organism>
<evidence type="ECO:0000256" key="1">
    <source>
        <dbReference type="ARBA" id="ARBA00004141"/>
    </source>
</evidence>
<protein>
    <recommendedName>
        <fullName evidence="6">G-protein coupled receptors family 2 profile 2 domain-containing protein</fullName>
    </recommendedName>
</protein>
<dbReference type="Proteomes" id="UP000015104">
    <property type="component" value="Unassembled WGS sequence"/>
</dbReference>
<dbReference type="GO" id="GO:0005886">
    <property type="term" value="C:plasma membrane"/>
    <property type="evidence" value="ECO:0007669"/>
    <property type="project" value="TreeGrafter"/>
</dbReference>
<reference evidence="8" key="1">
    <citation type="submission" date="2011-08" db="EMBL/GenBank/DDBJ databases">
        <authorList>
            <person name="Rombauts S."/>
        </authorList>
    </citation>
    <scope>NUCLEOTIDE SEQUENCE</scope>
    <source>
        <strain evidence="8">London</strain>
    </source>
</reference>
<feature type="transmembrane region" description="Helical" evidence="5">
    <location>
        <begin position="118"/>
        <end position="137"/>
    </location>
</feature>
<feature type="transmembrane region" description="Helical" evidence="5">
    <location>
        <begin position="42"/>
        <end position="62"/>
    </location>
</feature>
<dbReference type="PROSITE" id="PS50261">
    <property type="entry name" value="G_PROTEIN_RECEP_F2_4"/>
    <property type="match status" value="1"/>
</dbReference>
<feature type="domain" description="G-protein coupled receptors family 2 profile 2" evidence="6">
    <location>
        <begin position="3"/>
        <end position="243"/>
    </location>
</feature>
<proteinExistence type="predicted"/>
<dbReference type="PRINTS" id="PR00249">
    <property type="entry name" value="GPCRSECRETIN"/>
</dbReference>
<dbReference type="GO" id="GO:0007188">
    <property type="term" value="P:adenylate cyclase-modulating G protein-coupled receptor signaling pathway"/>
    <property type="evidence" value="ECO:0007669"/>
    <property type="project" value="TreeGrafter"/>
</dbReference>
<evidence type="ECO:0000313" key="8">
    <source>
        <dbReference type="Proteomes" id="UP000015104"/>
    </source>
</evidence>
<dbReference type="EMBL" id="CAEY01000883">
    <property type="status" value="NOT_ANNOTATED_CDS"/>
    <property type="molecule type" value="Genomic_DNA"/>
</dbReference>
<evidence type="ECO:0000256" key="2">
    <source>
        <dbReference type="ARBA" id="ARBA00022692"/>
    </source>
</evidence>
<sequence>MQLVIYSLCAHQFQSSFFLQQCSYFSTSSELECPRLRVHRNLVFALIIHCVSLLIISSSIVFDGQFNFTKENPILCKLVLSLKMYSALASINWMFIEGLLLHSRVTTGIFRKSFPFKLYYAIGWGIPLFIILTWAYIVNKTLHSRCWEGYGDRVTIWIITAPMILALLINSTFLVNIIRILVTQLSRNRSEETNKISRKALKATILLFPLLGITHLLFCFNPKDNKQLEMAYMITNAILQSSQVKRVTLKSNPFFGIYKILKNYLIAKFLGSKQQMCH</sequence>
<keyword evidence="8" id="KW-1185">Reference proteome</keyword>
<comment type="subcellular location">
    <subcellularLocation>
        <location evidence="1">Membrane</location>
        <topology evidence="1">Multi-pass membrane protein</topology>
    </subcellularLocation>
</comment>
<evidence type="ECO:0000259" key="6">
    <source>
        <dbReference type="PROSITE" id="PS50261"/>
    </source>
</evidence>
<dbReference type="Gene3D" id="1.20.1070.10">
    <property type="entry name" value="Rhodopsin 7-helix transmembrane proteins"/>
    <property type="match status" value="1"/>
</dbReference>
<dbReference type="GO" id="GO:0017046">
    <property type="term" value="F:peptide hormone binding"/>
    <property type="evidence" value="ECO:0007669"/>
    <property type="project" value="TreeGrafter"/>
</dbReference>
<keyword evidence="3 5" id="KW-1133">Transmembrane helix</keyword>
<dbReference type="InterPro" id="IPR000832">
    <property type="entry name" value="GPCR_2_secretin-like"/>
</dbReference>
<dbReference type="EnsemblMetazoa" id="tetur317g00010.1">
    <property type="protein sequence ID" value="tetur317g00010.1"/>
    <property type="gene ID" value="tetur317g00010"/>
</dbReference>
<dbReference type="InterPro" id="IPR017981">
    <property type="entry name" value="GPCR_2-like_7TM"/>
</dbReference>